<reference evidence="2 3" key="1">
    <citation type="submission" date="2018-08" db="EMBL/GenBank/DDBJ databases">
        <title>Complete genome sequencing of Blastochloris tepida GI.</title>
        <authorList>
            <person name="Tsukatani Y."/>
            <person name="Mori H."/>
        </authorList>
    </citation>
    <scope>NUCLEOTIDE SEQUENCE [LARGE SCALE GENOMIC DNA]</scope>
    <source>
        <strain evidence="2 3">GI</strain>
    </source>
</reference>
<protein>
    <recommendedName>
        <fullName evidence="1">Phasin domain-containing protein</fullName>
    </recommendedName>
</protein>
<name>A0A348FXP4_9HYPH</name>
<dbReference type="EMBL" id="AP018907">
    <property type="protein sequence ID" value="BBF92077.1"/>
    <property type="molecule type" value="Genomic_DNA"/>
</dbReference>
<organism evidence="2 3">
    <name type="scientific">Blastochloris tepida</name>
    <dbReference type="NCBI Taxonomy" id="2233851"/>
    <lineage>
        <taxon>Bacteria</taxon>
        <taxon>Pseudomonadati</taxon>
        <taxon>Pseudomonadota</taxon>
        <taxon>Alphaproteobacteria</taxon>
        <taxon>Hyphomicrobiales</taxon>
        <taxon>Blastochloridaceae</taxon>
        <taxon>Blastochloris</taxon>
    </lineage>
</organism>
<dbReference type="OrthoDB" id="7856369at2"/>
<gene>
    <name evidence="2" type="ORF">BLTE_07620</name>
</gene>
<evidence type="ECO:0000259" key="1">
    <source>
        <dbReference type="Pfam" id="PF09361"/>
    </source>
</evidence>
<dbReference type="Pfam" id="PF09361">
    <property type="entry name" value="Phasin_2"/>
    <property type="match status" value="1"/>
</dbReference>
<dbReference type="RefSeq" id="WP_126397772.1">
    <property type="nucleotide sequence ID" value="NZ_AP018907.1"/>
</dbReference>
<dbReference type="AlphaFoldDB" id="A0A348FXP4"/>
<dbReference type="KEGG" id="blag:BLTE_07620"/>
<evidence type="ECO:0000313" key="2">
    <source>
        <dbReference type="EMBL" id="BBF92077.1"/>
    </source>
</evidence>
<evidence type="ECO:0000313" key="3">
    <source>
        <dbReference type="Proteomes" id="UP000266934"/>
    </source>
</evidence>
<dbReference type="InterPro" id="IPR018968">
    <property type="entry name" value="Phasin"/>
</dbReference>
<dbReference type="Proteomes" id="UP000266934">
    <property type="component" value="Chromosome"/>
</dbReference>
<accession>A0A348FXP4</accession>
<proteinExistence type="predicted"/>
<dbReference type="InterPro" id="IPR010234">
    <property type="entry name" value="Phasin_subfam-2"/>
</dbReference>
<dbReference type="NCBIfam" id="TIGR01985">
    <property type="entry name" value="phasin_2"/>
    <property type="match status" value="1"/>
</dbReference>
<feature type="domain" description="Phasin" evidence="1">
    <location>
        <begin position="35"/>
        <end position="118"/>
    </location>
</feature>
<keyword evidence="3" id="KW-1185">Reference proteome</keyword>
<sequence>MVTTKNPQLDVPPELRDFAEKSVEQTKKAVDSYLSAAQKAVGTLEGSAEAMQSGIKDLGKKAMTFAEVNVASSFDLAQKLVRAKDVQDVMRIQAEFVQEQMKVLSEQAKELGTIAQKALKVNTPS</sequence>